<feature type="domain" description="DUF4178" evidence="3">
    <location>
        <begin position="60"/>
        <end position="200"/>
    </location>
</feature>
<dbReference type="RefSeq" id="WP_111597382.1">
    <property type="nucleotide sequence ID" value="NZ_QLLL01000003.1"/>
</dbReference>
<evidence type="ECO:0000313" key="5">
    <source>
        <dbReference type="Proteomes" id="UP000249547"/>
    </source>
</evidence>
<accession>A0A327QSC4</accession>
<dbReference type="AlphaFoldDB" id="A0A327QSC4"/>
<keyword evidence="2" id="KW-0812">Transmembrane</keyword>
<gene>
    <name evidence="4" type="ORF">LX64_01922</name>
</gene>
<feature type="transmembrane region" description="Helical" evidence="2">
    <location>
        <begin position="447"/>
        <end position="467"/>
    </location>
</feature>
<dbReference type="InterPro" id="IPR025235">
    <property type="entry name" value="DUF4178"/>
</dbReference>
<keyword evidence="2" id="KW-0472">Membrane</keyword>
<keyword evidence="5" id="KW-1185">Reference proteome</keyword>
<dbReference type="OrthoDB" id="713199at2"/>
<feature type="transmembrane region" description="Helical" evidence="2">
    <location>
        <begin position="233"/>
        <end position="252"/>
    </location>
</feature>
<feature type="transmembrane region" description="Helical" evidence="2">
    <location>
        <begin position="384"/>
        <end position="405"/>
    </location>
</feature>
<protein>
    <submittedName>
        <fullName evidence="4">Uncharacterized protein DUF4178</fullName>
    </submittedName>
</protein>
<evidence type="ECO:0000256" key="1">
    <source>
        <dbReference type="SAM" id="MobiDB-lite"/>
    </source>
</evidence>
<proteinExistence type="predicted"/>
<dbReference type="EMBL" id="QLLL01000003">
    <property type="protein sequence ID" value="RAJ06795.1"/>
    <property type="molecule type" value="Genomic_DNA"/>
</dbReference>
<comment type="caution">
    <text evidence="4">The sequence shown here is derived from an EMBL/GenBank/DDBJ whole genome shotgun (WGS) entry which is preliminary data.</text>
</comment>
<organism evidence="4 5">
    <name type="scientific">Chitinophaga skermanii</name>
    <dbReference type="NCBI Taxonomy" id="331697"/>
    <lineage>
        <taxon>Bacteria</taxon>
        <taxon>Pseudomonadati</taxon>
        <taxon>Bacteroidota</taxon>
        <taxon>Chitinophagia</taxon>
        <taxon>Chitinophagales</taxon>
        <taxon>Chitinophagaceae</taxon>
        <taxon>Chitinophaga</taxon>
    </lineage>
</organism>
<feature type="region of interest" description="Disordered" evidence="1">
    <location>
        <begin position="478"/>
        <end position="500"/>
    </location>
</feature>
<reference evidence="4 5" key="1">
    <citation type="submission" date="2018-06" db="EMBL/GenBank/DDBJ databases">
        <title>Genomic Encyclopedia of Archaeal and Bacterial Type Strains, Phase II (KMG-II): from individual species to whole genera.</title>
        <authorList>
            <person name="Goeker M."/>
        </authorList>
    </citation>
    <scope>NUCLEOTIDE SEQUENCE [LARGE SCALE GENOMIC DNA]</scope>
    <source>
        <strain evidence="4 5">DSM 23857</strain>
    </source>
</reference>
<dbReference type="Pfam" id="PF13785">
    <property type="entry name" value="DUF4178"/>
    <property type="match status" value="1"/>
</dbReference>
<evidence type="ECO:0000256" key="2">
    <source>
        <dbReference type="SAM" id="Phobius"/>
    </source>
</evidence>
<keyword evidence="2" id="KW-1133">Transmembrane helix</keyword>
<name>A0A327QSC4_9BACT</name>
<sequence length="500" mass="57207">MILSQTFICPKCNTQHNVYDIRNTMVYVCENCKSILGRSVNGFARIGKVKDPLYKPLFSLGTKGTIRGQEYTIVAYSERQEYGTDYYWVEYVLMRGEDRKRIFLSEFGGHYTLLEELPAGEIDTVDVSKAYQNYVYQNKRFDKWSVYSAKYHYAIGEFNWDVRFDKPMKCLEFVAPPHMIAMEYAENAREATAFYGTYIPYKEVNKAFLPGDKLPSPVGVAPAQPFSKYINPWLFLVGSAILCAVFLILQIVDNQQRVNNIVFSEGFNVESFSQQKPFVSRPFTLENKTSNMEVEIYLGGDNTWVEAEVDLVNETTGEETSFVIGTEHYSGVDEGEAWSEGHYRQKEFICNIEPGTYHFVVTPNKDQASFGTTMRLEVIWDVTSYWNAIFLSLVLLAIAIGVYIWNHSFESKRWGNSGFGHIRDASTQMPVKADYGYLLKKITNERILLVIAVVFIASLMLSNCNGYRICACKSTEKWKPGQTRGNTPRSGVGRAYFHHK</sequence>
<dbReference type="Proteomes" id="UP000249547">
    <property type="component" value="Unassembled WGS sequence"/>
</dbReference>
<evidence type="ECO:0000313" key="4">
    <source>
        <dbReference type="EMBL" id="RAJ06795.1"/>
    </source>
</evidence>
<evidence type="ECO:0000259" key="3">
    <source>
        <dbReference type="Pfam" id="PF13785"/>
    </source>
</evidence>